<comment type="catalytic activity">
    <reaction evidence="12 13">
        <text>tRNA(Phe) + L-phenylalanine + ATP = L-phenylalanyl-tRNA(Phe) + AMP + diphosphate + H(+)</text>
        <dbReference type="Rhea" id="RHEA:19413"/>
        <dbReference type="Rhea" id="RHEA-COMP:9668"/>
        <dbReference type="Rhea" id="RHEA-COMP:9699"/>
        <dbReference type="ChEBI" id="CHEBI:15378"/>
        <dbReference type="ChEBI" id="CHEBI:30616"/>
        <dbReference type="ChEBI" id="CHEBI:33019"/>
        <dbReference type="ChEBI" id="CHEBI:58095"/>
        <dbReference type="ChEBI" id="CHEBI:78442"/>
        <dbReference type="ChEBI" id="CHEBI:78531"/>
        <dbReference type="ChEBI" id="CHEBI:456215"/>
        <dbReference type="EC" id="6.1.1.20"/>
    </reaction>
</comment>
<keyword evidence="7 13" id="KW-0547">Nucleotide-binding</keyword>
<dbReference type="AlphaFoldDB" id="A0A955L7P5"/>
<dbReference type="Pfam" id="PF02912">
    <property type="entry name" value="Phe_tRNA-synt_N"/>
    <property type="match status" value="1"/>
</dbReference>
<evidence type="ECO:0000256" key="10">
    <source>
        <dbReference type="ARBA" id="ARBA00022917"/>
    </source>
</evidence>
<dbReference type="InterPro" id="IPR006195">
    <property type="entry name" value="aa-tRNA-synth_II"/>
</dbReference>
<keyword evidence="11 13" id="KW-0030">Aminoacyl-tRNA synthetase</keyword>
<keyword evidence="4 13" id="KW-0963">Cytoplasm</keyword>
<evidence type="ECO:0000256" key="3">
    <source>
        <dbReference type="ARBA" id="ARBA00011209"/>
    </source>
</evidence>
<dbReference type="HAMAP" id="MF_00281">
    <property type="entry name" value="Phe_tRNA_synth_alpha1"/>
    <property type="match status" value="1"/>
</dbReference>
<evidence type="ECO:0000256" key="8">
    <source>
        <dbReference type="ARBA" id="ARBA00022840"/>
    </source>
</evidence>
<organism evidence="15 16">
    <name type="scientific">Candidatus Dojkabacteria bacterium</name>
    <dbReference type="NCBI Taxonomy" id="2099670"/>
    <lineage>
        <taxon>Bacteria</taxon>
        <taxon>Candidatus Dojkabacteria</taxon>
    </lineage>
</organism>
<proteinExistence type="inferred from homology"/>
<dbReference type="GO" id="GO:0004826">
    <property type="term" value="F:phenylalanine-tRNA ligase activity"/>
    <property type="evidence" value="ECO:0007669"/>
    <property type="project" value="UniProtKB-UniRule"/>
</dbReference>
<dbReference type="EMBL" id="JAGQLH010000006">
    <property type="protein sequence ID" value="MCA9385161.1"/>
    <property type="molecule type" value="Genomic_DNA"/>
</dbReference>
<dbReference type="Proteomes" id="UP000754563">
    <property type="component" value="Unassembled WGS sequence"/>
</dbReference>
<evidence type="ECO:0000256" key="4">
    <source>
        <dbReference type="ARBA" id="ARBA00022490"/>
    </source>
</evidence>
<keyword evidence="9 13" id="KW-0460">Magnesium</keyword>
<keyword evidence="8 13" id="KW-0067">ATP-binding</keyword>
<dbReference type="InterPro" id="IPR045864">
    <property type="entry name" value="aa-tRNA-synth_II/BPL/LPL"/>
</dbReference>
<dbReference type="GO" id="GO:0005524">
    <property type="term" value="F:ATP binding"/>
    <property type="evidence" value="ECO:0007669"/>
    <property type="project" value="UniProtKB-UniRule"/>
</dbReference>
<reference evidence="15" key="1">
    <citation type="submission" date="2020-04" db="EMBL/GenBank/DDBJ databases">
        <authorList>
            <person name="Zhang T."/>
        </authorList>
    </citation>
    <scope>NUCLEOTIDE SEQUENCE</scope>
    <source>
        <strain evidence="15">HKST-UBA11</strain>
    </source>
</reference>
<dbReference type="PANTHER" id="PTHR11538:SF41">
    <property type="entry name" value="PHENYLALANINE--TRNA LIGASE, MITOCHONDRIAL"/>
    <property type="match status" value="1"/>
</dbReference>
<name>A0A955L7P5_9BACT</name>
<evidence type="ECO:0000259" key="14">
    <source>
        <dbReference type="PROSITE" id="PS50862"/>
    </source>
</evidence>
<dbReference type="EC" id="6.1.1.20" evidence="13"/>
<dbReference type="PANTHER" id="PTHR11538">
    <property type="entry name" value="PHENYLALANYL-TRNA SYNTHETASE"/>
    <property type="match status" value="1"/>
</dbReference>
<keyword evidence="6 13" id="KW-0479">Metal-binding</keyword>
<dbReference type="CDD" id="cd00496">
    <property type="entry name" value="PheRS_alpha_core"/>
    <property type="match status" value="1"/>
</dbReference>
<evidence type="ECO:0000256" key="6">
    <source>
        <dbReference type="ARBA" id="ARBA00022723"/>
    </source>
</evidence>
<keyword evidence="10 13" id="KW-0648">Protein biosynthesis</keyword>
<dbReference type="SUPFAM" id="SSF55681">
    <property type="entry name" value="Class II aaRS and biotin synthetases"/>
    <property type="match status" value="1"/>
</dbReference>
<evidence type="ECO:0000313" key="16">
    <source>
        <dbReference type="Proteomes" id="UP000754563"/>
    </source>
</evidence>
<comment type="caution">
    <text evidence="15">The sequence shown here is derived from an EMBL/GenBank/DDBJ whole genome shotgun (WGS) entry which is preliminary data.</text>
</comment>
<dbReference type="InterPro" id="IPR010978">
    <property type="entry name" value="tRNA-bd_arm"/>
</dbReference>
<evidence type="ECO:0000256" key="9">
    <source>
        <dbReference type="ARBA" id="ARBA00022842"/>
    </source>
</evidence>
<dbReference type="PROSITE" id="PS50862">
    <property type="entry name" value="AA_TRNA_LIGASE_II"/>
    <property type="match status" value="1"/>
</dbReference>
<evidence type="ECO:0000256" key="12">
    <source>
        <dbReference type="ARBA" id="ARBA00049255"/>
    </source>
</evidence>
<dbReference type="GO" id="GO:0006432">
    <property type="term" value="P:phenylalanyl-tRNA aminoacylation"/>
    <property type="evidence" value="ECO:0007669"/>
    <property type="project" value="UniProtKB-UniRule"/>
</dbReference>
<protein>
    <recommendedName>
        <fullName evidence="13">Phenylalanine--tRNA ligase alpha subunit</fullName>
        <ecNumber evidence="13">6.1.1.20</ecNumber>
    </recommendedName>
    <alternativeName>
        <fullName evidence="13">Phenylalanyl-tRNA synthetase alpha subunit</fullName>
        <shortName evidence="13">PheRS</shortName>
    </alternativeName>
</protein>
<dbReference type="GO" id="GO:0000287">
    <property type="term" value="F:magnesium ion binding"/>
    <property type="evidence" value="ECO:0007669"/>
    <property type="project" value="UniProtKB-UniRule"/>
</dbReference>
<evidence type="ECO:0000256" key="13">
    <source>
        <dbReference type="HAMAP-Rule" id="MF_00281"/>
    </source>
</evidence>
<evidence type="ECO:0000256" key="1">
    <source>
        <dbReference type="ARBA" id="ARBA00004496"/>
    </source>
</evidence>
<evidence type="ECO:0000313" key="15">
    <source>
        <dbReference type="EMBL" id="MCA9385161.1"/>
    </source>
</evidence>
<dbReference type="GO" id="GO:0000049">
    <property type="term" value="F:tRNA binding"/>
    <property type="evidence" value="ECO:0007669"/>
    <property type="project" value="InterPro"/>
</dbReference>
<reference evidence="15" key="2">
    <citation type="journal article" date="2021" name="Microbiome">
        <title>Successional dynamics and alternative stable states in a saline activated sludge microbial community over 9 years.</title>
        <authorList>
            <person name="Wang Y."/>
            <person name="Ye J."/>
            <person name="Ju F."/>
            <person name="Liu L."/>
            <person name="Boyd J.A."/>
            <person name="Deng Y."/>
            <person name="Parks D.H."/>
            <person name="Jiang X."/>
            <person name="Yin X."/>
            <person name="Woodcroft B.J."/>
            <person name="Tyson G.W."/>
            <person name="Hugenholtz P."/>
            <person name="Polz M.F."/>
            <person name="Zhang T."/>
        </authorList>
    </citation>
    <scope>NUCLEOTIDE SEQUENCE</scope>
    <source>
        <strain evidence="15">HKST-UBA11</strain>
    </source>
</reference>
<evidence type="ECO:0000256" key="2">
    <source>
        <dbReference type="ARBA" id="ARBA00010207"/>
    </source>
</evidence>
<sequence>MSNTEKELEKIKEKALEEISNASSLEDLETVRVSYLGRKSELTSILRSVKDLSAEEKPVVGKKSNEVRVALEDALTKKKENLASAKISTALKNEWLDVTRPVSNPNIGHKHPISKLLELTEDIFSRMGFDVYYPNEIDTEFHNFTAVNIPEDHPAKDMWDTFWTEDDHVAITHTSSMQHRILKNSEPPIRAIVPGRTFRNEATDARHEHTFYQVEGIYVDKGITMSHMLGTLKAFFSEFFEQEVNILFTPDFFPFVEPGGMISIDCSNLGEGFKKVSKGTGWLEVLGCGMIHPEVLSRAGVNPEVYSGFAWGFGLERMIMLKYGIDDVRLFHSGDLRFIKQF</sequence>
<dbReference type="GO" id="GO:0005737">
    <property type="term" value="C:cytoplasm"/>
    <property type="evidence" value="ECO:0007669"/>
    <property type="project" value="UniProtKB-SubCell"/>
</dbReference>
<dbReference type="InterPro" id="IPR004188">
    <property type="entry name" value="Phe-tRNA_ligase_II_N"/>
</dbReference>
<dbReference type="Gene3D" id="3.30.930.10">
    <property type="entry name" value="Bira Bifunctional Protein, Domain 2"/>
    <property type="match status" value="1"/>
</dbReference>
<comment type="cofactor">
    <cofactor evidence="13">
        <name>Mg(2+)</name>
        <dbReference type="ChEBI" id="CHEBI:18420"/>
    </cofactor>
    <text evidence="13">Binds 2 magnesium ions per tetramer.</text>
</comment>
<comment type="similarity">
    <text evidence="2 13">Belongs to the class-II aminoacyl-tRNA synthetase family. Phe-tRNA synthetase alpha subunit type 1 subfamily.</text>
</comment>
<dbReference type="Pfam" id="PF01409">
    <property type="entry name" value="tRNA-synt_2d"/>
    <property type="match status" value="1"/>
</dbReference>
<accession>A0A955L7P5</accession>
<evidence type="ECO:0000256" key="5">
    <source>
        <dbReference type="ARBA" id="ARBA00022598"/>
    </source>
</evidence>
<evidence type="ECO:0000256" key="11">
    <source>
        <dbReference type="ARBA" id="ARBA00023146"/>
    </source>
</evidence>
<gene>
    <name evidence="13 15" type="primary">pheS</name>
    <name evidence="15" type="ORF">KC717_00770</name>
</gene>
<dbReference type="InterPro" id="IPR002319">
    <property type="entry name" value="Phenylalanyl-tRNA_Synthase"/>
</dbReference>
<feature type="domain" description="Aminoacyl-transfer RNA synthetases class-II family profile" evidence="14">
    <location>
        <begin position="130"/>
        <end position="321"/>
    </location>
</feature>
<evidence type="ECO:0000256" key="7">
    <source>
        <dbReference type="ARBA" id="ARBA00022741"/>
    </source>
</evidence>
<dbReference type="InterPro" id="IPR022911">
    <property type="entry name" value="Phe_tRNA_ligase_alpha1_bac"/>
</dbReference>
<keyword evidence="5 13" id="KW-0436">Ligase</keyword>
<dbReference type="SUPFAM" id="SSF46589">
    <property type="entry name" value="tRNA-binding arm"/>
    <property type="match status" value="1"/>
</dbReference>
<comment type="subunit">
    <text evidence="3 13">Tetramer of two alpha and two beta subunits.</text>
</comment>
<comment type="subcellular location">
    <subcellularLocation>
        <location evidence="1 13">Cytoplasm</location>
    </subcellularLocation>
</comment>
<feature type="binding site" evidence="13">
    <location>
        <position position="257"/>
    </location>
    <ligand>
        <name>Mg(2+)</name>
        <dbReference type="ChEBI" id="CHEBI:18420"/>
        <note>shared with beta subunit</note>
    </ligand>
</feature>